<name>A0AA96GEL2_9BACT</name>
<keyword evidence="4" id="KW-0676">Redox-active center</keyword>
<comment type="subcellular location">
    <subcellularLocation>
        <location evidence="1">Cell envelope</location>
    </subcellularLocation>
</comment>
<gene>
    <name evidence="6" type="ORF">PQG83_11700</name>
</gene>
<evidence type="ECO:0000256" key="3">
    <source>
        <dbReference type="ARBA" id="ARBA00023157"/>
    </source>
</evidence>
<keyword evidence="2" id="KW-0201">Cytochrome c-type biogenesis</keyword>
<proteinExistence type="predicted"/>
<feature type="domain" description="Thioredoxin" evidence="5">
    <location>
        <begin position="34"/>
        <end position="178"/>
    </location>
</feature>
<dbReference type="InterPro" id="IPR036249">
    <property type="entry name" value="Thioredoxin-like_sf"/>
</dbReference>
<dbReference type="KEGG" id="nneo:PQG83_11700"/>
<dbReference type="InterPro" id="IPR013766">
    <property type="entry name" value="Thioredoxin_domain"/>
</dbReference>
<dbReference type="Gene3D" id="3.40.30.10">
    <property type="entry name" value="Glutaredoxin"/>
    <property type="match status" value="1"/>
</dbReference>
<protein>
    <submittedName>
        <fullName evidence="6">Redoxin domain-containing protein</fullName>
    </submittedName>
</protein>
<evidence type="ECO:0000256" key="1">
    <source>
        <dbReference type="ARBA" id="ARBA00004196"/>
    </source>
</evidence>
<dbReference type="PANTHER" id="PTHR42852:SF6">
    <property type="entry name" value="THIOL:DISULFIDE INTERCHANGE PROTEIN DSBE"/>
    <property type="match status" value="1"/>
</dbReference>
<dbReference type="GO" id="GO:0017004">
    <property type="term" value="P:cytochrome complex assembly"/>
    <property type="evidence" value="ECO:0007669"/>
    <property type="project" value="UniProtKB-KW"/>
</dbReference>
<dbReference type="GO" id="GO:0016491">
    <property type="term" value="F:oxidoreductase activity"/>
    <property type="evidence" value="ECO:0007669"/>
    <property type="project" value="InterPro"/>
</dbReference>
<dbReference type="GO" id="GO:0030313">
    <property type="term" value="C:cell envelope"/>
    <property type="evidence" value="ECO:0007669"/>
    <property type="project" value="UniProtKB-SubCell"/>
</dbReference>
<dbReference type="PROSITE" id="PS51352">
    <property type="entry name" value="THIOREDOXIN_2"/>
    <property type="match status" value="1"/>
</dbReference>
<dbReference type="GO" id="GO:0016209">
    <property type="term" value="F:antioxidant activity"/>
    <property type="evidence" value="ECO:0007669"/>
    <property type="project" value="InterPro"/>
</dbReference>
<dbReference type="EMBL" id="CP116968">
    <property type="protein sequence ID" value="WNM60428.1"/>
    <property type="molecule type" value="Genomic_DNA"/>
</dbReference>
<evidence type="ECO:0000313" key="7">
    <source>
        <dbReference type="Proteomes" id="UP001302494"/>
    </source>
</evidence>
<dbReference type="AlphaFoldDB" id="A0AA96GEL2"/>
<dbReference type="SUPFAM" id="SSF52833">
    <property type="entry name" value="Thioredoxin-like"/>
    <property type="match status" value="1"/>
</dbReference>
<keyword evidence="7" id="KW-1185">Reference proteome</keyword>
<accession>A0AA96GEL2</accession>
<dbReference type="InterPro" id="IPR000866">
    <property type="entry name" value="AhpC/TSA"/>
</dbReference>
<dbReference type="InterPro" id="IPR050553">
    <property type="entry name" value="Thioredoxin_ResA/DsbE_sf"/>
</dbReference>
<keyword evidence="3" id="KW-1015">Disulfide bond</keyword>
<organism evidence="6 7">
    <name type="scientific">Candidatus Nitrospira neomarina</name>
    <dbReference type="NCBI Taxonomy" id="3020899"/>
    <lineage>
        <taxon>Bacteria</taxon>
        <taxon>Pseudomonadati</taxon>
        <taxon>Nitrospirota</taxon>
        <taxon>Nitrospiria</taxon>
        <taxon>Nitrospirales</taxon>
        <taxon>Nitrospiraceae</taxon>
        <taxon>Nitrospira</taxon>
    </lineage>
</organism>
<dbReference type="Pfam" id="PF00578">
    <property type="entry name" value="AhpC-TSA"/>
    <property type="match status" value="1"/>
</dbReference>
<evidence type="ECO:0000256" key="4">
    <source>
        <dbReference type="ARBA" id="ARBA00023284"/>
    </source>
</evidence>
<evidence type="ECO:0000256" key="2">
    <source>
        <dbReference type="ARBA" id="ARBA00022748"/>
    </source>
</evidence>
<dbReference type="PANTHER" id="PTHR42852">
    <property type="entry name" value="THIOL:DISULFIDE INTERCHANGE PROTEIN DSBE"/>
    <property type="match status" value="1"/>
</dbReference>
<evidence type="ECO:0000259" key="5">
    <source>
        <dbReference type="PROSITE" id="PS51352"/>
    </source>
</evidence>
<dbReference type="Proteomes" id="UP001302494">
    <property type="component" value="Chromosome"/>
</dbReference>
<reference evidence="6 7" key="1">
    <citation type="submission" date="2023-01" db="EMBL/GenBank/DDBJ databases">
        <title>Cultivation and genomic characterization of new, ubiquitous marine nitrite-oxidizing bacteria from the Nitrospirales.</title>
        <authorList>
            <person name="Mueller A.J."/>
            <person name="Daebeler A."/>
            <person name="Herbold C.W."/>
            <person name="Kirkegaard R.H."/>
            <person name="Daims H."/>
        </authorList>
    </citation>
    <scope>NUCLEOTIDE SEQUENCE [LARGE SCALE GENOMIC DNA]</scope>
    <source>
        <strain evidence="6 7">DK</strain>
    </source>
</reference>
<dbReference type="RefSeq" id="WP_312741132.1">
    <property type="nucleotide sequence ID" value="NZ_CP116968.1"/>
</dbReference>
<evidence type="ECO:0000313" key="6">
    <source>
        <dbReference type="EMBL" id="WNM60428.1"/>
    </source>
</evidence>
<sequence length="187" mass="21208">MSKGWQLTLILCLIGLFALFYQGLWGDPRHIPTVLIETDAPNFEGPDVETGQTISLEQFKGKVVLLNFWASWCYECKVEHKSILQLHQLFKDNPDFVMLGVNYQDELPDAQKYLQEYGSTFSHVRDLKGQLAIDYGVYGVPETFVIDQQGKIRHKWVGPITGEVYTNITQKVIAPLLNAQPTTTTTS</sequence>